<dbReference type="EMBL" id="MKFT01000031">
    <property type="protein sequence ID" value="OHY90484.1"/>
    <property type="molecule type" value="Genomic_DNA"/>
</dbReference>
<dbReference type="RefSeq" id="WP_071236585.1">
    <property type="nucleotide sequence ID" value="NZ_KV861344.1"/>
</dbReference>
<accession>A0ABX3D6L4</accession>
<reference evidence="1 2" key="1">
    <citation type="submission" date="2016-09" db="EMBL/GenBank/DDBJ databases">
        <title>Isolation, identification and antibiotic sensitivity analysis of bacterial pathogen from juvenile Hippocampus erectus with tail-rotted disease.</title>
        <authorList>
            <person name="Yang Q."/>
        </authorList>
    </citation>
    <scope>NUCLEOTIDE SEQUENCE [LARGE SCALE GENOMIC DNA]</scope>
    <source>
        <strain evidence="1 2">HM-10</strain>
    </source>
</reference>
<keyword evidence="2" id="KW-1185">Reference proteome</keyword>
<sequence>MKFKYCMLVGGQSIHLRVAADVIEQSIEEFELAGGCFDPKTFSSVPSFKIDQRVYADAGFTNEVLVGICVFFSTWMGNKILDELYDKSLKFSFKRFTQAFRADKRCAENQISLLACTYFSDLDLTVAIRLTSRDKLKEEQRDSLFKQAHLNAAQFISENGKQAPVHYYHIQNGTLNLEPLLKESIEQIQREK</sequence>
<comment type="caution">
    <text evidence="1">The sequence shown here is derived from an EMBL/GenBank/DDBJ whole genome shotgun (WGS) entry which is preliminary data.</text>
</comment>
<dbReference type="Proteomes" id="UP000180133">
    <property type="component" value="Unassembled WGS sequence"/>
</dbReference>
<proteinExistence type="predicted"/>
<evidence type="ECO:0000313" key="2">
    <source>
        <dbReference type="Proteomes" id="UP000180133"/>
    </source>
</evidence>
<organism evidence="1 2">
    <name type="scientific">Vibrio rotiferianus</name>
    <dbReference type="NCBI Taxonomy" id="190895"/>
    <lineage>
        <taxon>Bacteria</taxon>
        <taxon>Pseudomonadati</taxon>
        <taxon>Pseudomonadota</taxon>
        <taxon>Gammaproteobacteria</taxon>
        <taxon>Vibrionales</taxon>
        <taxon>Vibrionaceae</taxon>
        <taxon>Vibrio</taxon>
    </lineage>
</organism>
<protein>
    <submittedName>
        <fullName evidence="1">Uncharacterized protein</fullName>
    </submittedName>
</protein>
<gene>
    <name evidence="1" type="ORF">BI375_23150</name>
</gene>
<evidence type="ECO:0000313" key="1">
    <source>
        <dbReference type="EMBL" id="OHY90484.1"/>
    </source>
</evidence>
<name>A0ABX3D6L4_9VIBR</name>